<evidence type="ECO:0000256" key="3">
    <source>
        <dbReference type="ARBA" id="ARBA00022806"/>
    </source>
</evidence>
<gene>
    <name evidence="6" type="ORF">JKP88DRAFT_274692</name>
</gene>
<dbReference type="Pfam" id="PF08706">
    <property type="entry name" value="D5_N"/>
    <property type="match status" value="1"/>
</dbReference>
<proteinExistence type="predicted"/>
<dbReference type="GO" id="GO:0005524">
    <property type="term" value="F:ATP binding"/>
    <property type="evidence" value="ECO:0007669"/>
    <property type="project" value="UniProtKB-KW"/>
</dbReference>
<dbReference type="PROSITE" id="PS51206">
    <property type="entry name" value="SF3_HELICASE_1"/>
    <property type="match status" value="1"/>
</dbReference>
<dbReference type="InterPro" id="IPR004968">
    <property type="entry name" value="DNA_primase/NTPase_C"/>
</dbReference>
<evidence type="ECO:0000256" key="2">
    <source>
        <dbReference type="ARBA" id="ARBA00022801"/>
    </source>
</evidence>
<dbReference type="InterPro" id="IPR051620">
    <property type="entry name" value="ORF904-like_C"/>
</dbReference>
<keyword evidence="1" id="KW-0547">Nucleotide-binding</keyword>
<dbReference type="SMART" id="SM00885">
    <property type="entry name" value="D5_N"/>
    <property type="match status" value="1"/>
</dbReference>
<evidence type="ECO:0000313" key="6">
    <source>
        <dbReference type="EMBL" id="KAG5192750.1"/>
    </source>
</evidence>
<dbReference type="PANTHER" id="PTHR35372">
    <property type="entry name" value="ATP BINDING PROTEIN-RELATED"/>
    <property type="match status" value="1"/>
</dbReference>
<dbReference type="GO" id="GO:0004386">
    <property type="term" value="F:helicase activity"/>
    <property type="evidence" value="ECO:0007669"/>
    <property type="project" value="UniProtKB-KW"/>
</dbReference>
<comment type="caution">
    <text evidence="6">The sequence shown here is derived from an EMBL/GenBank/DDBJ whole genome shotgun (WGS) entry which is preliminary data.</text>
</comment>
<dbReference type="Pfam" id="PF03288">
    <property type="entry name" value="Pox_D5"/>
    <property type="match status" value="1"/>
</dbReference>
<keyword evidence="2" id="KW-0378">Hydrolase</keyword>
<evidence type="ECO:0000256" key="1">
    <source>
        <dbReference type="ARBA" id="ARBA00022741"/>
    </source>
</evidence>
<sequence>MADMQTMSPDPAPRLPKYVTAQMGEITGVEVVNKAALDELLADRELMHKVALGYSQKSAKDVWRCENMERLLVQYANGVTEDPDLGHVVKVTYNRREGDYGRLSALGPSFQNFIRPVRYMLASGNHCDVDIKCCHPMLMSQYLPKLGLSVPKITAYANDSKRIRATVAGDLDISVAQAKELLQKVCYDGRAALSDDAEPFKHRLVTALQKEARAAVKVIAEANPHVLKACAGRKHPDLSCASLVMQAAENACLHAIWNRATELKLQPQVPMHDGLMPLVQPTEDQLLDLADAVLKETGWAIWLELKDVPAVTVSELREEYGDVVLKRPREIEEEAEAEREAKRAREVPPDVIRDIALLMRGDVGLATIYEGLRGKDVVNAGKEGKETAEFYVFDEEECLWIPRSAEYMITREMEHIVQRVDELKDKAMLAEDAETFTRACTAVYMVDKRTRVVRDLCVRLRDKHFKDKLDHDPELLSCANGVVNLRTKEVRARCREDYLSYALPYDYDPEHPSIAKIEEFMRQITLADRAVAVRNGDYGPEWLERAADFEGYDEMPTMMNQTIGYMITGYTNKQCLFAWLGEGSNAKTALTVLMSTTFKNLYRTASVDILRAAQESAGGPQPHLLDLQHARLGVISEWDKKSVMNERNFRTLTGDQTIKARNLFDREYTEFNMTAKILLVVNNLPQLDLNFSTLRRLFAVWFPAKFVPEDPTAVEPYDPSNPTHFKQVEDFEKGLEPAAFLAYAVDGASKFLTNNFKFPPKPRCMEKFFDRIKSDNDALADFFDECVDTEDKTVEDRVLATSMWETYLMWMTVNNEKNRARDQPMKKKDFTSVMKDKGFVSIKYKGRDAEGMRDKWIYRRLRLVQGADQLKRQLPAHMQ</sequence>
<feature type="domain" description="SF3 helicase" evidence="5">
    <location>
        <begin position="554"/>
        <end position="715"/>
    </location>
</feature>
<dbReference type="InterPro" id="IPR014015">
    <property type="entry name" value="Helicase_SF3_DNA-vir"/>
</dbReference>
<dbReference type="OrthoDB" id="2375545at2759"/>
<reference evidence="6" key="1">
    <citation type="submission" date="2021-02" db="EMBL/GenBank/DDBJ databases">
        <title>First Annotated Genome of the Yellow-green Alga Tribonema minus.</title>
        <authorList>
            <person name="Mahan K.M."/>
        </authorList>
    </citation>
    <scope>NUCLEOTIDE SEQUENCE</scope>
    <source>
        <strain evidence="6">UTEX B ZZ1240</strain>
    </source>
</reference>
<name>A0A835ZFH7_9STRA</name>
<organism evidence="6 7">
    <name type="scientific">Tribonema minus</name>
    <dbReference type="NCBI Taxonomy" id="303371"/>
    <lineage>
        <taxon>Eukaryota</taxon>
        <taxon>Sar</taxon>
        <taxon>Stramenopiles</taxon>
        <taxon>Ochrophyta</taxon>
        <taxon>PX clade</taxon>
        <taxon>Xanthophyceae</taxon>
        <taxon>Tribonematales</taxon>
        <taxon>Tribonemataceae</taxon>
        <taxon>Tribonema</taxon>
    </lineage>
</organism>
<keyword evidence="3" id="KW-0347">Helicase</keyword>
<dbReference type="AlphaFoldDB" id="A0A835ZFH7"/>
<evidence type="ECO:0000259" key="5">
    <source>
        <dbReference type="PROSITE" id="PS51206"/>
    </source>
</evidence>
<accession>A0A835ZFH7</accession>
<evidence type="ECO:0000313" key="7">
    <source>
        <dbReference type="Proteomes" id="UP000664859"/>
    </source>
</evidence>
<dbReference type="EMBL" id="JAFCMP010000002">
    <property type="protein sequence ID" value="KAG5192750.1"/>
    <property type="molecule type" value="Genomic_DNA"/>
</dbReference>
<keyword evidence="4" id="KW-0067">ATP-binding</keyword>
<dbReference type="InterPro" id="IPR014818">
    <property type="entry name" value="Phage/plasmid_primase_P4_C"/>
</dbReference>
<dbReference type="GO" id="GO:0016787">
    <property type="term" value="F:hydrolase activity"/>
    <property type="evidence" value="ECO:0007669"/>
    <property type="project" value="UniProtKB-KW"/>
</dbReference>
<keyword evidence="7" id="KW-1185">Reference proteome</keyword>
<evidence type="ECO:0000256" key="4">
    <source>
        <dbReference type="ARBA" id="ARBA00022840"/>
    </source>
</evidence>
<dbReference type="Proteomes" id="UP000664859">
    <property type="component" value="Unassembled WGS sequence"/>
</dbReference>
<dbReference type="PANTHER" id="PTHR35372:SF2">
    <property type="entry name" value="SF3 HELICASE DOMAIN-CONTAINING PROTEIN"/>
    <property type="match status" value="1"/>
</dbReference>
<protein>
    <recommendedName>
        <fullName evidence="5">SF3 helicase domain-containing protein</fullName>
    </recommendedName>
</protein>